<protein>
    <submittedName>
        <fullName evidence="3">FAD-binding oxidoreductase</fullName>
    </submittedName>
</protein>
<dbReference type="Gene3D" id="3.30.9.10">
    <property type="entry name" value="D-Amino Acid Oxidase, subunit A, domain 2"/>
    <property type="match status" value="1"/>
</dbReference>
<dbReference type="GO" id="GO:0016491">
    <property type="term" value="F:oxidoreductase activity"/>
    <property type="evidence" value="ECO:0007669"/>
    <property type="project" value="UniProtKB-KW"/>
</dbReference>
<feature type="domain" description="FAD dependent oxidoreductase" evidence="2">
    <location>
        <begin position="5"/>
        <end position="345"/>
    </location>
</feature>
<dbReference type="PANTHER" id="PTHR13847">
    <property type="entry name" value="SARCOSINE DEHYDROGENASE-RELATED"/>
    <property type="match status" value="1"/>
</dbReference>
<dbReference type="OrthoDB" id="7421214at2"/>
<dbReference type="RefSeq" id="WP_127690363.1">
    <property type="nucleotide sequence ID" value="NZ_RZUL01000002.1"/>
</dbReference>
<comment type="caution">
    <text evidence="3">The sequence shown here is derived from an EMBL/GenBank/DDBJ whole genome shotgun (WGS) entry which is preliminary data.</text>
</comment>
<dbReference type="Gene3D" id="3.50.50.60">
    <property type="entry name" value="FAD/NAD(P)-binding domain"/>
    <property type="match status" value="1"/>
</dbReference>
<evidence type="ECO:0000313" key="4">
    <source>
        <dbReference type="Proteomes" id="UP000282977"/>
    </source>
</evidence>
<sequence length="382" mass="40583">MTDFDIIIIGGGMAGASLGAEVAPHARVLILEMEDVAGYHATGRSVSFWEESYGGPQVQPLTSASGPLLTTPDPDFADTGFLTPRGALHIGRAEDRAVRDDFIRAFSGSGVRFEALEGIDVARRIPGLRSAWTLGLAEPSTADIDVAALHAAYLRRFARHGGTMWNAARLIAARHDTQGWHVETTAGSCRCATLVDAAGAWADDVARLCGVAPLGIAPLQRTVVQLRVDANVPADMPVVMDLNGSFYFKPIGGRCLWLSPHDEEPSPPCDAAPEELAVAIAIDRLEQVVDWPIVAVERKWAGLRSFAPDRRPVYGRDSAQPHFFWFAGQGGFGIQTAPAAALIGAALLLDHAPAAAVSTIDAEAYSPRRFHALPLVSAANAG</sequence>
<dbReference type="InterPro" id="IPR006076">
    <property type="entry name" value="FAD-dep_OxRdtase"/>
</dbReference>
<keyword evidence="4" id="KW-1185">Reference proteome</keyword>
<gene>
    <name evidence="3" type="ORF">ENE74_08220</name>
</gene>
<accession>A0A437J9J8</accession>
<dbReference type="AlphaFoldDB" id="A0A437J9J8"/>
<evidence type="ECO:0000259" key="2">
    <source>
        <dbReference type="Pfam" id="PF01266"/>
    </source>
</evidence>
<name>A0A437J9J8_9SPHN</name>
<dbReference type="Pfam" id="PF01266">
    <property type="entry name" value="DAO"/>
    <property type="match status" value="1"/>
</dbReference>
<dbReference type="SUPFAM" id="SSF51905">
    <property type="entry name" value="FAD/NAD(P)-binding domain"/>
    <property type="match status" value="1"/>
</dbReference>
<evidence type="ECO:0000313" key="3">
    <source>
        <dbReference type="EMBL" id="RVT42186.1"/>
    </source>
</evidence>
<keyword evidence="1" id="KW-0560">Oxidoreductase</keyword>
<evidence type="ECO:0000256" key="1">
    <source>
        <dbReference type="ARBA" id="ARBA00023002"/>
    </source>
</evidence>
<dbReference type="GO" id="GO:0005737">
    <property type="term" value="C:cytoplasm"/>
    <property type="evidence" value="ECO:0007669"/>
    <property type="project" value="TreeGrafter"/>
</dbReference>
<proteinExistence type="predicted"/>
<dbReference type="EMBL" id="RZUL01000002">
    <property type="protein sequence ID" value="RVT42186.1"/>
    <property type="molecule type" value="Genomic_DNA"/>
</dbReference>
<organism evidence="3 4">
    <name type="scientific">Sphingobium algorifonticola</name>
    <dbReference type="NCBI Taxonomy" id="2008318"/>
    <lineage>
        <taxon>Bacteria</taxon>
        <taxon>Pseudomonadati</taxon>
        <taxon>Pseudomonadota</taxon>
        <taxon>Alphaproteobacteria</taxon>
        <taxon>Sphingomonadales</taxon>
        <taxon>Sphingomonadaceae</taxon>
        <taxon>Sphingobium</taxon>
    </lineage>
</organism>
<dbReference type="PANTHER" id="PTHR13847:SF287">
    <property type="entry name" value="FAD-DEPENDENT OXIDOREDUCTASE DOMAIN-CONTAINING PROTEIN 1"/>
    <property type="match status" value="1"/>
</dbReference>
<dbReference type="InterPro" id="IPR036188">
    <property type="entry name" value="FAD/NAD-bd_sf"/>
</dbReference>
<reference evidence="3 4" key="1">
    <citation type="submission" date="2019-01" db="EMBL/GenBank/DDBJ databases">
        <authorList>
            <person name="Chen W.-M."/>
        </authorList>
    </citation>
    <scope>NUCLEOTIDE SEQUENCE [LARGE SCALE GENOMIC DNA]</scope>
    <source>
        <strain evidence="3 4">TLA-22</strain>
    </source>
</reference>
<dbReference type="Proteomes" id="UP000282977">
    <property type="component" value="Unassembled WGS sequence"/>
</dbReference>